<dbReference type="Proteomes" id="UP001549366">
    <property type="component" value="Unassembled WGS sequence"/>
</dbReference>
<evidence type="ECO:0000256" key="3">
    <source>
        <dbReference type="ARBA" id="ARBA00005349"/>
    </source>
</evidence>
<dbReference type="InterPro" id="IPR002938">
    <property type="entry name" value="FAD-bd"/>
</dbReference>
<keyword evidence="5" id="KW-0274">FAD</keyword>
<accession>A0ABV2SG39</accession>
<evidence type="ECO:0000256" key="4">
    <source>
        <dbReference type="ARBA" id="ARBA00022630"/>
    </source>
</evidence>
<dbReference type="PANTHER" id="PTHR43876">
    <property type="entry name" value="UBIQUINONE BIOSYNTHESIS MONOOXYGENASE COQ6, MITOCHONDRIAL"/>
    <property type="match status" value="1"/>
</dbReference>
<evidence type="ECO:0000256" key="6">
    <source>
        <dbReference type="ARBA" id="ARBA00023002"/>
    </source>
</evidence>
<comment type="pathway">
    <text evidence="2">Cofactor biosynthesis; ubiquinone biosynthesis.</text>
</comment>
<comment type="caution">
    <text evidence="9">The sequence shown here is derived from an EMBL/GenBank/DDBJ whole genome shotgun (WGS) entry which is preliminary data.</text>
</comment>
<evidence type="ECO:0000259" key="8">
    <source>
        <dbReference type="Pfam" id="PF01494"/>
    </source>
</evidence>
<dbReference type="PRINTS" id="PR00420">
    <property type="entry name" value="RNGMNOXGNASE"/>
</dbReference>
<dbReference type="InterPro" id="IPR051205">
    <property type="entry name" value="UbiH/COQ6_monooxygenase"/>
</dbReference>
<evidence type="ECO:0000256" key="5">
    <source>
        <dbReference type="ARBA" id="ARBA00022827"/>
    </source>
</evidence>
<name>A0ABV2SG39_9GAMM</name>
<dbReference type="EC" id="1.14.13.-" evidence="9"/>
<dbReference type="Pfam" id="PF01494">
    <property type="entry name" value="FAD_binding_3"/>
    <property type="match status" value="1"/>
</dbReference>
<dbReference type="GO" id="GO:0016491">
    <property type="term" value="F:oxidoreductase activity"/>
    <property type="evidence" value="ECO:0007669"/>
    <property type="project" value="UniProtKB-KW"/>
</dbReference>
<comment type="cofactor">
    <cofactor evidence="1">
        <name>FAD</name>
        <dbReference type="ChEBI" id="CHEBI:57692"/>
    </cofactor>
</comment>
<dbReference type="InterPro" id="IPR036188">
    <property type="entry name" value="FAD/NAD-bd_sf"/>
</dbReference>
<keyword evidence="4" id="KW-0285">Flavoprotein</keyword>
<dbReference type="NCBIfam" id="NF004356">
    <property type="entry name" value="PRK05732.1"/>
    <property type="match status" value="1"/>
</dbReference>
<feature type="domain" description="FAD-binding" evidence="8">
    <location>
        <begin position="14"/>
        <end position="350"/>
    </location>
</feature>
<evidence type="ECO:0000256" key="2">
    <source>
        <dbReference type="ARBA" id="ARBA00004749"/>
    </source>
</evidence>
<comment type="similarity">
    <text evidence="3">Belongs to the UbiH/COQ6 family.</text>
</comment>
<dbReference type="PANTHER" id="PTHR43876:SF8">
    <property type="entry name" value="2-OCTAPRENYL-6-METHOXYPHENOL HYDROXYLASE"/>
    <property type="match status" value="1"/>
</dbReference>
<organism evidence="9 10">
    <name type="scientific">Endozoicomonas lisbonensis</name>
    <dbReference type="NCBI Taxonomy" id="3120522"/>
    <lineage>
        <taxon>Bacteria</taxon>
        <taxon>Pseudomonadati</taxon>
        <taxon>Pseudomonadota</taxon>
        <taxon>Gammaproteobacteria</taxon>
        <taxon>Oceanospirillales</taxon>
        <taxon>Endozoicomonadaceae</taxon>
        <taxon>Endozoicomonas</taxon>
    </lineage>
</organism>
<reference evidence="9 10" key="1">
    <citation type="submission" date="2024-06" db="EMBL/GenBank/DDBJ databases">
        <title>Genomic Encyclopedia of Type Strains, Phase V (KMG-V): Genome sequencing to study the core and pangenomes of soil and plant-associated prokaryotes.</title>
        <authorList>
            <person name="Whitman W."/>
        </authorList>
    </citation>
    <scope>NUCLEOTIDE SEQUENCE [LARGE SCALE GENOMIC DNA]</scope>
    <source>
        <strain evidence="9 10">NE40</strain>
    </source>
</reference>
<evidence type="ECO:0000313" key="9">
    <source>
        <dbReference type="EMBL" id="MET4756742.1"/>
    </source>
</evidence>
<gene>
    <name evidence="9" type="ORF">V5J35_001934</name>
</gene>
<dbReference type="NCBIfam" id="TIGR01988">
    <property type="entry name" value="Ubi-OHases"/>
    <property type="match status" value="1"/>
</dbReference>
<evidence type="ECO:0000313" key="10">
    <source>
        <dbReference type="Proteomes" id="UP001549366"/>
    </source>
</evidence>
<proteinExistence type="inferred from homology"/>
<dbReference type="InterPro" id="IPR010971">
    <property type="entry name" value="UbiH/COQ6"/>
</dbReference>
<protein>
    <submittedName>
        <fullName evidence="9">2-octaprenyl-6-methoxyphenol hydroxylase</fullName>
        <ecNumber evidence="9">1.14.13.-</ecNumber>
    </submittedName>
</protein>
<keyword evidence="7" id="KW-0503">Monooxygenase</keyword>
<dbReference type="Gene3D" id="3.50.50.60">
    <property type="entry name" value="FAD/NAD(P)-binding domain"/>
    <property type="match status" value="2"/>
</dbReference>
<dbReference type="SUPFAM" id="SSF51905">
    <property type="entry name" value="FAD/NAD(P)-binding domain"/>
    <property type="match status" value="1"/>
</dbReference>
<evidence type="ECO:0000256" key="7">
    <source>
        <dbReference type="ARBA" id="ARBA00023033"/>
    </source>
</evidence>
<dbReference type="RefSeq" id="WP_354011054.1">
    <property type="nucleotide sequence ID" value="NZ_JBEWTA010000001.1"/>
</dbReference>
<sequence>MTDEFGGDMTEKQFDILIIGGGLVGTSLLCALEPVIKSHQLKVGLIESHDLDKPGDTPPSYDARASALSYGTRLIYEQLGIWKELSDDAMPILDIHVSDRGHFGQTHLNHNEENVPALGYVIENFRLGKVLLKRLKAFRDQQLIEVLSPAEVTGIKPLPEARMDVEVIAGNNRSGSQNNYQADLTILADGGRSSLLDKLHISRKQFDYQQHALVANVSLDRPHAGIAYERFAGEGPMALLPLTGTEAGDYRCGLVWTLPNRQIGDYMALDDESFMARLQQLFGTRAGRFVRLGQRNSYPLSLNVAREQVRPGLVVLGNAAHAMHPVAGQGYNLAIRDAMALMSNISDSLAAGKSPGQLSQLLQYVEGQKRDQSMTLDFCDNLVKLFARKEAGVILARNLGLAGLNVSRRLKTRFARKAMGL</sequence>
<keyword evidence="10" id="KW-1185">Reference proteome</keyword>
<evidence type="ECO:0000256" key="1">
    <source>
        <dbReference type="ARBA" id="ARBA00001974"/>
    </source>
</evidence>
<keyword evidence="6 9" id="KW-0560">Oxidoreductase</keyword>
<dbReference type="EMBL" id="JBEWTB010000002">
    <property type="protein sequence ID" value="MET4756742.1"/>
    <property type="molecule type" value="Genomic_DNA"/>
</dbReference>